<protein>
    <submittedName>
        <fullName evidence="3">Transmembrane protein</fullName>
    </submittedName>
</protein>
<feature type="transmembrane region" description="Helical" evidence="1">
    <location>
        <begin position="155"/>
        <end position="177"/>
    </location>
</feature>
<dbReference type="InterPro" id="IPR025889">
    <property type="entry name" value="GSP17M-like_dom"/>
</dbReference>
<keyword evidence="1" id="KW-1133">Transmembrane helix</keyword>
<feature type="transmembrane region" description="Helical" evidence="1">
    <location>
        <begin position="183"/>
        <end position="204"/>
    </location>
</feature>
<name>A0A6J4NFF2_9ACTN</name>
<dbReference type="Pfam" id="PF11181">
    <property type="entry name" value="YflT"/>
    <property type="match status" value="1"/>
</dbReference>
<proteinExistence type="predicted"/>
<reference evidence="3" key="1">
    <citation type="submission" date="2020-02" db="EMBL/GenBank/DDBJ databases">
        <authorList>
            <person name="Meier V. D."/>
        </authorList>
    </citation>
    <scope>NUCLEOTIDE SEQUENCE</scope>
    <source>
        <strain evidence="3">AVDCRST_MAG60</strain>
    </source>
</reference>
<sequence>MDGTYPLSPRTPVPARPGSVCRQVRDLRHLATAQAVLGAETDFAALLRGGGPRASRASRWCAESSTTPWYGSTPSTFEPLVVGCHTRGMDTPARRTAGLDLDFPQSLAVYDTYEEAQRAVDHLSDKDFPVENLMIVGTDLKRVERVTGRLSWGRVALAGAVTGLWFGVFVGLIFALWVEEGGVLGILLSTALFGALFGVVWALIGYGATRGRRDFSSVTAVVATRYEVLVEHKHREAARAILAATPGLLPDPFAQS</sequence>
<accession>A0A6J4NFF2</accession>
<evidence type="ECO:0000259" key="2">
    <source>
        <dbReference type="Pfam" id="PF11181"/>
    </source>
</evidence>
<keyword evidence="1 3" id="KW-0812">Transmembrane</keyword>
<dbReference type="AlphaFoldDB" id="A0A6J4NFF2"/>
<keyword evidence="1" id="KW-0472">Membrane</keyword>
<gene>
    <name evidence="3" type="ORF">AVDCRST_MAG60-1139</name>
</gene>
<organism evidence="3">
    <name type="scientific">uncultured Nocardioides sp</name>
    <dbReference type="NCBI Taxonomy" id="198441"/>
    <lineage>
        <taxon>Bacteria</taxon>
        <taxon>Bacillati</taxon>
        <taxon>Actinomycetota</taxon>
        <taxon>Actinomycetes</taxon>
        <taxon>Propionibacteriales</taxon>
        <taxon>Nocardioidaceae</taxon>
        <taxon>Nocardioides</taxon>
        <taxon>environmental samples</taxon>
    </lineage>
</organism>
<evidence type="ECO:0000313" key="3">
    <source>
        <dbReference type="EMBL" id="CAA9384622.1"/>
    </source>
</evidence>
<feature type="domain" description="General stress protein 17M-like" evidence="2">
    <location>
        <begin position="106"/>
        <end position="173"/>
    </location>
</feature>
<evidence type="ECO:0000256" key="1">
    <source>
        <dbReference type="SAM" id="Phobius"/>
    </source>
</evidence>
<dbReference type="EMBL" id="CADCUN010000118">
    <property type="protein sequence ID" value="CAA9384622.1"/>
    <property type="molecule type" value="Genomic_DNA"/>
</dbReference>